<keyword evidence="6" id="KW-0175">Coiled coil</keyword>
<feature type="coiled-coil region" evidence="6">
    <location>
        <begin position="205"/>
        <end position="232"/>
    </location>
</feature>
<dbReference type="PANTHER" id="PTHR34824:SF1">
    <property type="entry name" value="HEAT-INDUCIBLE TRANSCRIPTION REPRESSOR HRCA"/>
    <property type="match status" value="1"/>
</dbReference>
<dbReference type="InterPro" id="IPR002571">
    <property type="entry name" value="HrcA"/>
</dbReference>
<dbReference type="InterPro" id="IPR029016">
    <property type="entry name" value="GAF-like_dom_sf"/>
</dbReference>
<name>A0A231V1D5_9HYPH</name>
<accession>A0A231V1D5</accession>
<evidence type="ECO:0000256" key="6">
    <source>
        <dbReference type="SAM" id="Coils"/>
    </source>
</evidence>
<evidence type="ECO:0000259" key="7">
    <source>
        <dbReference type="Pfam" id="PF01628"/>
    </source>
</evidence>
<dbReference type="PIRSF" id="PIRSF005485">
    <property type="entry name" value="HrcA"/>
    <property type="match status" value="1"/>
</dbReference>
<dbReference type="Proteomes" id="UP000215405">
    <property type="component" value="Unassembled WGS sequence"/>
</dbReference>
<keyword evidence="9" id="KW-1185">Reference proteome</keyword>
<dbReference type="InterPro" id="IPR036388">
    <property type="entry name" value="WH-like_DNA-bd_sf"/>
</dbReference>
<dbReference type="Gene3D" id="3.30.390.60">
    <property type="entry name" value="Heat-inducible transcription repressor hrca homolog, domain 3"/>
    <property type="match status" value="1"/>
</dbReference>
<dbReference type="Gene3D" id="3.30.450.40">
    <property type="match status" value="1"/>
</dbReference>
<dbReference type="Pfam" id="PF01628">
    <property type="entry name" value="HrcA"/>
    <property type="match status" value="1"/>
</dbReference>
<dbReference type="InterPro" id="IPR021153">
    <property type="entry name" value="HrcA_C"/>
</dbReference>
<keyword evidence="1 5" id="KW-0678">Repressor</keyword>
<evidence type="ECO:0000256" key="1">
    <source>
        <dbReference type="ARBA" id="ARBA00022491"/>
    </source>
</evidence>
<gene>
    <name evidence="5 8" type="primary">hrcA</name>
    <name evidence="8" type="ORF">B7H23_02985</name>
</gene>
<dbReference type="GO" id="GO:0003677">
    <property type="term" value="F:DNA binding"/>
    <property type="evidence" value="ECO:0007669"/>
    <property type="project" value="InterPro"/>
</dbReference>
<dbReference type="AlphaFoldDB" id="A0A231V1D5"/>
<dbReference type="SUPFAM" id="SSF46785">
    <property type="entry name" value="Winged helix' DNA-binding domain"/>
    <property type="match status" value="1"/>
</dbReference>
<dbReference type="PANTHER" id="PTHR34824">
    <property type="entry name" value="HEAT-INDUCIBLE TRANSCRIPTION REPRESSOR HRCA"/>
    <property type="match status" value="1"/>
</dbReference>
<dbReference type="EMBL" id="NBYO01000001">
    <property type="protein sequence ID" value="OXT01924.1"/>
    <property type="molecule type" value="Genomic_DNA"/>
</dbReference>
<comment type="caution">
    <text evidence="8">The sequence shown here is derived from an EMBL/GenBank/DDBJ whole genome shotgun (WGS) entry which is preliminary data.</text>
</comment>
<proteinExistence type="inferred from homology"/>
<evidence type="ECO:0000256" key="5">
    <source>
        <dbReference type="HAMAP-Rule" id="MF_00081"/>
    </source>
</evidence>
<organism evidence="8 9">
    <name type="scientific">Notoacmeibacter marinus</name>
    <dbReference type="NCBI Taxonomy" id="1876515"/>
    <lineage>
        <taxon>Bacteria</taxon>
        <taxon>Pseudomonadati</taxon>
        <taxon>Pseudomonadota</taxon>
        <taxon>Alphaproteobacteria</taxon>
        <taxon>Hyphomicrobiales</taxon>
        <taxon>Notoacmeibacteraceae</taxon>
        <taxon>Notoacmeibacter</taxon>
    </lineage>
</organism>
<dbReference type="Gene3D" id="1.10.10.10">
    <property type="entry name" value="Winged helix-like DNA-binding domain superfamily/Winged helix DNA-binding domain"/>
    <property type="match status" value="1"/>
</dbReference>
<evidence type="ECO:0000313" key="8">
    <source>
        <dbReference type="EMBL" id="OXT01924.1"/>
    </source>
</evidence>
<keyword evidence="4 5" id="KW-0804">Transcription</keyword>
<feature type="domain" description="Heat-inducible transcription repressor HrcA C-terminal" evidence="7">
    <location>
        <begin position="123"/>
        <end position="346"/>
    </location>
</feature>
<dbReference type="SUPFAM" id="SSF55781">
    <property type="entry name" value="GAF domain-like"/>
    <property type="match status" value="1"/>
</dbReference>
<dbReference type="GO" id="GO:0045892">
    <property type="term" value="P:negative regulation of DNA-templated transcription"/>
    <property type="evidence" value="ECO:0007669"/>
    <property type="project" value="UniProtKB-UniRule"/>
</dbReference>
<keyword evidence="3 5" id="KW-0346">Stress response</keyword>
<evidence type="ECO:0000256" key="4">
    <source>
        <dbReference type="ARBA" id="ARBA00023163"/>
    </source>
</evidence>
<reference evidence="9" key="1">
    <citation type="journal article" date="2017" name="Int. J. Syst. Evol. Microbiol.">
        <title>Notoacmeibacter marinus gen. nov., sp. nov., isolated from the gut of a limpet and proposal of Notoacmeibacteraceae fam. nov. in the order Rhizobiales of the class Alphaproteobacteria.</title>
        <authorList>
            <person name="Huang Z."/>
            <person name="Guo F."/>
            <person name="Lai Q."/>
        </authorList>
    </citation>
    <scope>NUCLEOTIDE SEQUENCE [LARGE SCALE GENOMIC DNA]</scope>
    <source>
        <strain evidence="9">XMTR2A4</strain>
    </source>
</reference>
<evidence type="ECO:0000313" key="9">
    <source>
        <dbReference type="Proteomes" id="UP000215405"/>
    </source>
</evidence>
<evidence type="ECO:0000256" key="2">
    <source>
        <dbReference type="ARBA" id="ARBA00023015"/>
    </source>
</evidence>
<protein>
    <recommendedName>
        <fullName evidence="5">Heat-inducible transcription repressor HrcA</fullName>
    </recommendedName>
</protein>
<dbReference type="InterPro" id="IPR023120">
    <property type="entry name" value="WHTH_transcript_rep_HrcA_IDD"/>
</dbReference>
<dbReference type="NCBIfam" id="TIGR00331">
    <property type="entry name" value="hrcA"/>
    <property type="match status" value="1"/>
</dbReference>
<dbReference type="InterPro" id="IPR036390">
    <property type="entry name" value="WH_DNA-bd_sf"/>
</dbReference>
<keyword evidence="2 5" id="KW-0805">Transcription regulation</keyword>
<evidence type="ECO:0000256" key="3">
    <source>
        <dbReference type="ARBA" id="ARBA00023016"/>
    </source>
</evidence>
<sequence length="363" mass="39459">MAPRRPVLNIADDASGGGLDGRSREIFRLIVESYLDTGEPLGSRNLARMLPNALSAATVRNVMSDLEYLGLIYSPHTSAGRMPTEGGLRFFVDAFMELGGLGEEDRQSIDRQVLDAGRNATMDSMLTEASQLLSGLTHGAGLVVAGKAEIALKHVEFVMLEPGKALAILVAEGGEVENRIVDLPAGVTPSQLTEAANFLNHNVRGRTLAEAREEMTLRLEEMRQEIDSLSADLVRRGLAIWGEGQDDGTRLIVRGRSNLLGTLQDEHDLSIMRHLFDDLERKENLVQLLDLAEEGSGVRIFIGSENRLFSLSGSSLVVAPYRDGANRVVGALGVIGPTRLNYRQVVPVVDYTAQVISKMLSRS</sequence>
<dbReference type="RefSeq" id="WP_094075892.1">
    <property type="nucleotide sequence ID" value="NZ_NBYO01000001.1"/>
</dbReference>
<comment type="function">
    <text evidence="5">Negative regulator of class I heat shock genes (grpE-dnaK-dnaJ and groELS operons). Prevents heat-shock induction of these operons.</text>
</comment>
<comment type="similarity">
    <text evidence="5">Belongs to the HrcA family.</text>
</comment>
<dbReference type="HAMAP" id="MF_00081">
    <property type="entry name" value="HrcA"/>
    <property type="match status" value="1"/>
</dbReference>